<comment type="similarity">
    <text evidence="1 5">Belongs to the FliD family.</text>
</comment>
<dbReference type="EMBL" id="BOQE01000001">
    <property type="protein sequence ID" value="GIM45498.1"/>
    <property type="molecule type" value="Genomic_DNA"/>
</dbReference>
<keyword evidence="5" id="KW-0964">Secreted</keyword>
<dbReference type="RefSeq" id="WP_282198696.1">
    <property type="nucleotide sequence ID" value="NZ_BOQE01000001.1"/>
</dbReference>
<accession>A0AAV4LCV1</accession>
<dbReference type="Proteomes" id="UP001057291">
    <property type="component" value="Unassembled WGS sequence"/>
</dbReference>
<evidence type="ECO:0000256" key="2">
    <source>
        <dbReference type="ARBA" id="ARBA00011255"/>
    </source>
</evidence>
<keyword evidence="4 5" id="KW-0975">Bacterial flagellum</keyword>
<comment type="subunit">
    <text evidence="2 5">Homopentamer.</text>
</comment>
<dbReference type="GO" id="GO:0007155">
    <property type="term" value="P:cell adhesion"/>
    <property type="evidence" value="ECO:0007669"/>
    <property type="project" value="InterPro"/>
</dbReference>
<dbReference type="PANTHER" id="PTHR30288:SF0">
    <property type="entry name" value="FLAGELLAR HOOK-ASSOCIATED PROTEIN 2"/>
    <property type="match status" value="1"/>
</dbReference>
<dbReference type="PANTHER" id="PTHR30288">
    <property type="entry name" value="FLAGELLAR CAP/ASSEMBLY PROTEIN FLID"/>
    <property type="match status" value="1"/>
</dbReference>
<evidence type="ECO:0000256" key="5">
    <source>
        <dbReference type="RuleBase" id="RU362066"/>
    </source>
</evidence>
<evidence type="ECO:0000256" key="4">
    <source>
        <dbReference type="ARBA" id="ARBA00023143"/>
    </source>
</evidence>
<evidence type="ECO:0000256" key="1">
    <source>
        <dbReference type="ARBA" id="ARBA00009764"/>
    </source>
</evidence>
<feature type="domain" description="Flagellar hook-associated protein 2 C-terminal" evidence="7">
    <location>
        <begin position="341"/>
        <end position="578"/>
    </location>
</feature>
<dbReference type="Gene3D" id="3.30.70.2120">
    <property type="match status" value="1"/>
</dbReference>
<keyword evidence="9" id="KW-1185">Reference proteome</keyword>
<keyword evidence="3" id="KW-0175">Coiled coil</keyword>
<keyword evidence="8" id="KW-0966">Cell projection</keyword>
<comment type="caution">
    <text evidence="8">The sequence shown here is derived from an EMBL/GenBank/DDBJ whole genome shotgun (WGS) entry which is preliminary data.</text>
</comment>
<evidence type="ECO:0000256" key="3">
    <source>
        <dbReference type="ARBA" id="ARBA00023054"/>
    </source>
</evidence>
<feature type="domain" description="Flagellar hook-associated protein 2 N-terminal" evidence="6">
    <location>
        <begin position="15"/>
        <end position="109"/>
    </location>
</feature>
<keyword evidence="8" id="KW-0282">Flagellum</keyword>
<dbReference type="InterPro" id="IPR010809">
    <property type="entry name" value="FliD_C"/>
</dbReference>
<protein>
    <recommendedName>
        <fullName evidence="5">Flagellar hook-associated protein 2</fullName>
        <shortName evidence="5">HAP2</shortName>
    </recommendedName>
    <alternativeName>
        <fullName evidence="5">Flagellar cap protein</fullName>
    </alternativeName>
</protein>
<evidence type="ECO:0000313" key="9">
    <source>
        <dbReference type="Proteomes" id="UP001057291"/>
    </source>
</evidence>
<evidence type="ECO:0000313" key="8">
    <source>
        <dbReference type="EMBL" id="GIM45498.1"/>
    </source>
</evidence>
<evidence type="ECO:0000259" key="6">
    <source>
        <dbReference type="Pfam" id="PF02465"/>
    </source>
</evidence>
<organism evidence="8 9">
    <name type="scientific">Collibacillus ludicampi</name>
    <dbReference type="NCBI Taxonomy" id="2771369"/>
    <lineage>
        <taxon>Bacteria</taxon>
        <taxon>Bacillati</taxon>
        <taxon>Bacillota</taxon>
        <taxon>Bacilli</taxon>
        <taxon>Bacillales</taxon>
        <taxon>Alicyclobacillaceae</taxon>
        <taxon>Collibacillus</taxon>
    </lineage>
</organism>
<evidence type="ECO:0000259" key="7">
    <source>
        <dbReference type="Pfam" id="PF07195"/>
    </source>
</evidence>
<dbReference type="GO" id="GO:0005576">
    <property type="term" value="C:extracellular region"/>
    <property type="evidence" value="ECO:0007669"/>
    <property type="project" value="UniProtKB-SubCell"/>
</dbReference>
<sequence>MGINSMQLLTQMMGGIDTNSIIQQLDYINRQAIYQPGGLNDQLSKIQQQQTDWRNVNNSALTLQNLLQTLASSTTFGSFTATPADTTILSASAGTGAAPGTYTINVTGIGSNATLTSGGRIGQLISGTDSVTATKFSAAITTGNFAVTKGGQTQYIAVNSTDTIQDVLNRISSAFGGTVSGTVNGSGQIVITTTDNQQMTFGSAGDTSNFAHVLGLDVAQQSGSGPYTYTTTAQGQVQLGQAVGSAAANFGTAVTSTTTGDFKINNIDITYDTTKDSLSVILNRINTSNAGVTASYDPINDKVILTSKSSQPVTVQDVTGNLMHALQLDTASGAVSTAGSNWTFSVNGTLMTSVSSAVTNVIPGVTVNLLKTGQTTLTISSNTSQAVTAVQNFVSQFNSLYNMIGNLIGKDGDLQGDATLASFQANIRDAVTGPITQTMDNSGNTVPLPNYPQNSLMGIGISTGAIGSPVGTTNSLTVDTNKLTAALQQNPAMVRDLITGMALKLNQVLTNMTGMVNTLNGSSVNVSQLTGISTSQDQLYQNMIKDLQDQIQQVNDMADQQKQLLIAQFTAMNEAISQSHMQGNALLGFLGH</sequence>
<reference evidence="8" key="1">
    <citation type="journal article" date="2023" name="Int. J. Syst. Evol. Microbiol.">
        <title>Collibacillus ludicampi gen. nov., sp. nov., a new soil bacterium of the family Alicyclobacillaceae.</title>
        <authorList>
            <person name="Jojima T."/>
            <person name="Ioku Y."/>
            <person name="Fukuta Y."/>
            <person name="Shirasaka N."/>
            <person name="Matsumura Y."/>
            <person name="Mori M."/>
        </authorList>
    </citation>
    <scope>NUCLEOTIDE SEQUENCE</scope>
    <source>
        <strain evidence="8">TP075</strain>
    </source>
</reference>
<gene>
    <name evidence="8" type="ORF">DNHGIG_10470</name>
</gene>
<dbReference type="GO" id="GO:0009424">
    <property type="term" value="C:bacterial-type flagellum hook"/>
    <property type="evidence" value="ECO:0007669"/>
    <property type="project" value="UniProtKB-UniRule"/>
</dbReference>
<dbReference type="Pfam" id="PF07195">
    <property type="entry name" value="FliD_C"/>
    <property type="match status" value="1"/>
</dbReference>
<dbReference type="InterPro" id="IPR040026">
    <property type="entry name" value="FliD"/>
</dbReference>
<name>A0AAV4LCV1_9BACL</name>
<comment type="function">
    <text evidence="5">Required for morphogenesis and for the elongation of the flagellar filament by facilitating polymerization of the flagellin monomers at the tip of growing filament. Forms a capping structure, which prevents flagellin subunits (transported through the central channel of the flagellum) from leaking out without polymerization at the distal end.</text>
</comment>
<keyword evidence="8" id="KW-0969">Cilium</keyword>
<dbReference type="InterPro" id="IPR003481">
    <property type="entry name" value="FliD_N"/>
</dbReference>
<dbReference type="AlphaFoldDB" id="A0AAV4LCV1"/>
<comment type="subcellular location">
    <subcellularLocation>
        <location evidence="5">Secreted</location>
    </subcellularLocation>
    <subcellularLocation>
        <location evidence="5">Bacterial flagellum</location>
    </subcellularLocation>
</comment>
<dbReference type="Pfam" id="PF02465">
    <property type="entry name" value="FliD_N"/>
    <property type="match status" value="1"/>
</dbReference>
<proteinExistence type="inferred from homology"/>
<dbReference type="GO" id="GO:0009421">
    <property type="term" value="C:bacterial-type flagellum filament cap"/>
    <property type="evidence" value="ECO:0007669"/>
    <property type="project" value="InterPro"/>
</dbReference>
<dbReference type="GO" id="GO:0071973">
    <property type="term" value="P:bacterial-type flagellum-dependent cell motility"/>
    <property type="evidence" value="ECO:0007669"/>
    <property type="project" value="TreeGrafter"/>
</dbReference>